<evidence type="ECO:0000313" key="7">
    <source>
        <dbReference type="EMBL" id="SDS70583.1"/>
    </source>
</evidence>
<evidence type="ECO:0000256" key="3">
    <source>
        <dbReference type="SAM" id="MobiDB-lite"/>
    </source>
</evidence>
<feature type="region of interest" description="Disordered" evidence="3">
    <location>
        <begin position="40"/>
        <end position="63"/>
    </location>
</feature>
<dbReference type="InterPro" id="IPR006143">
    <property type="entry name" value="RND_pump_MFP"/>
</dbReference>
<proteinExistence type="inferred from homology"/>
<dbReference type="Gene3D" id="1.10.287.470">
    <property type="entry name" value="Helix hairpin bin"/>
    <property type="match status" value="1"/>
</dbReference>
<dbReference type="InterPro" id="IPR051909">
    <property type="entry name" value="MFP_Cation_Efflux"/>
</dbReference>
<dbReference type="Pfam" id="PF25954">
    <property type="entry name" value="Beta-barrel_RND_2"/>
    <property type="match status" value="1"/>
</dbReference>
<accession>A0A1H1UDP8</accession>
<dbReference type="InterPro" id="IPR058647">
    <property type="entry name" value="BSH_CzcB-like"/>
</dbReference>
<dbReference type="FunFam" id="2.40.30.170:FF:000010">
    <property type="entry name" value="Efflux RND transporter periplasmic adaptor subunit"/>
    <property type="match status" value="1"/>
</dbReference>
<evidence type="ECO:0000256" key="1">
    <source>
        <dbReference type="ARBA" id="ARBA00009477"/>
    </source>
</evidence>
<evidence type="ECO:0000256" key="2">
    <source>
        <dbReference type="ARBA" id="ARBA00022448"/>
    </source>
</evidence>
<keyword evidence="8" id="KW-1185">Reference proteome</keyword>
<evidence type="ECO:0000259" key="4">
    <source>
        <dbReference type="Pfam" id="PF25954"/>
    </source>
</evidence>
<dbReference type="Pfam" id="PF25973">
    <property type="entry name" value="BSH_CzcB"/>
    <property type="match status" value="1"/>
</dbReference>
<sequence length="413" mass="44163">MTASVLLPKGRPSKIVLMVTLCTVAGAVLFGARSLLGSTTSSAVEEPRNRTRSSAQGSDAEAMQSVELTEKQLGALKTAPAELRSFETLKTAVGTIDFNQNMTVQVFSQYSGKIVHAFSNLGDTVKKGDILFTVDSPDLLQAESTLLASSGMLQLQTRTLARATQLLKAGGSAQKDVDQATSDQQTAEGNFKAAKDAVRIFGKTDAEIDQILAQRKVDSTLYVPSPISGTVIARNAAEGFLTQPGSAPPPYSVADLSTMWMIANVIETDAPSYRVGQAVQVRVPAYPDKVFEGHVTTVGSMIDPNTHRQLVRSEIADPDHLLRAGMFASFLIRLTDPVQSAAVPVDSVVREGDGTMTIWVTTDRHRFTKRTVTIGIQQQNGWSQVLAGLQANELVVTDGAVFLSNKLLLGVDG</sequence>
<dbReference type="Pfam" id="PF25967">
    <property type="entry name" value="RND-MFP_C"/>
    <property type="match status" value="1"/>
</dbReference>
<keyword evidence="2" id="KW-0813">Transport</keyword>
<name>A0A1H1UDP8_9BRAD</name>
<dbReference type="GO" id="GO:0022857">
    <property type="term" value="F:transmembrane transporter activity"/>
    <property type="evidence" value="ECO:0007669"/>
    <property type="project" value="InterPro"/>
</dbReference>
<feature type="domain" description="Multidrug resistance protein MdtA-like C-terminal permuted SH3" evidence="5">
    <location>
        <begin position="343"/>
        <end position="400"/>
    </location>
</feature>
<reference evidence="8" key="1">
    <citation type="submission" date="2016-10" db="EMBL/GenBank/DDBJ databases">
        <authorList>
            <person name="Varghese N."/>
            <person name="Submissions S."/>
        </authorList>
    </citation>
    <scope>NUCLEOTIDE SEQUENCE [LARGE SCALE GENOMIC DNA]</scope>
    <source>
        <strain evidence="8">GAS369</strain>
    </source>
</reference>
<feature type="domain" description="CzcB-like barrel-sandwich hybrid" evidence="6">
    <location>
        <begin position="103"/>
        <end position="239"/>
    </location>
</feature>
<dbReference type="SUPFAM" id="SSF111369">
    <property type="entry name" value="HlyD-like secretion proteins"/>
    <property type="match status" value="1"/>
</dbReference>
<dbReference type="PANTHER" id="PTHR30097:SF16">
    <property type="entry name" value="CATION EFFLUX SYSTEM (CZCB-LIKE)"/>
    <property type="match status" value="1"/>
</dbReference>
<dbReference type="Proteomes" id="UP000243904">
    <property type="component" value="Chromosome I"/>
</dbReference>
<dbReference type="InterPro" id="IPR058792">
    <property type="entry name" value="Beta-barrel_RND_2"/>
</dbReference>
<comment type="similarity">
    <text evidence="1">Belongs to the membrane fusion protein (MFP) (TC 8.A.1) family.</text>
</comment>
<organism evidence="7 8">
    <name type="scientific">Bradyrhizobium canariense</name>
    <dbReference type="NCBI Taxonomy" id="255045"/>
    <lineage>
        <taxon>Bacteria</taxon>
        <taxon>Pseudomonadati</taxon>
        <taxon>Pseudomonadota</taxon>
        <taxon>Alphaproteobacteria</taxon>
        <taxon>Hyphomicrobiales</taxon>
        <taxon>Nitrobacteraceae</taxon>
        <taxon>Bradyrhizobium</taxon>
    </lineage>
</organism>
<dbReference type="EMBL" id="LT629750">
    <property type="protein sequence ID" value="SDS70583.1"/>
    <property type="molecule type" value="Genomic_DNA"/>
</dbReference>
<gene>
    <name evidence="7" type="ORF">SAMN05444158_2918</name>
</gene>
<dbReference type="Gene3D" id="2.40.420.20">
    <property type="match status" value="1"/>
</dbReference>
<evidence type="ECO:0000259" key="6">
    <source>
        <dbReference type="Pfam" id="PF25973"/>
    </source>
</evidence>
<dbReference type="NCBIfam" id="TIGR01730">
    <property type="entry name" value="RND_mfp"/>
    <property type="match status" value="1"/>
</dbReference>
<evidence type="ECO:0000259" key="5">
    <source>
        <dbReference type="Pfam" id="PF25967"/>
    </source>
</evidence>
<dbReference type="Gene3D" id="2.40.50.100">
    <property type="match status" value="1"/>
</dbReference>
<feature type="domain" description="CusB-like beta-barrel" evidence="4">
    <location>
        <begin position="258"/>
        <end position="330"/>
    </location>
</feature>
<dbReference type="AlphaFoldDB" id="A0A1H1UDP8"/>
<dbReference type="PANTHER" id="PTHR30097">
    <property type="entry name" value="CATION EFFLUX SYSTEM PROTEIN CUSB"/>
    <property type="match status" value="1"/>
</dbReference>
<evidence type="ECO:0000313" key="8">
    <source>
        <dbReference type="Proteomes" id="UP000243904"/>
    </source>
</evidence>
<dbReference type="InterPro" id="IPR058627">
    <property type="entry name" value="MdtA-like_C"/>
</dbReference>
<dbReference type="GO" id="GO:0016020">
    <property type="term" value="C:membrane"/>
    <property type="evidence" value="ECO:0007669"/>
    <property type="project" value="InterPro"/>
</dbReference>
<protein>
    <submittedName>
        <fullName evidence="7">Membrane fusion protein, cobalt-zinc-cadmium efflux system</fullName>
    </submittedName>
</protein>
<dbReference type="Gene3D" id="2.40.30.170">
    <property type="match status" value="1"/>
</dbReference>